<dbReference type="STRING" id="1123014.SAMN02745746_02265"/>
<keyword evidence="1" id="KW-1133">Transmembrane helix</keyword>
<keyword evidence="1" id="KW-0812">Transmembrane</keyword>
<sequence length="131" mass="14578">MGDDERQDEQHKVVLAHALYLANLLLAPGIAFLLLCWCRRRWHGQATPRLAEALHQSWGASWRAGLLLVPLALSGLLLDPSRAAGWLPLILSFLALHAVLALMGIAALARVLADQPFCYPLPGLWRHRQEH</sequence>
<protein>
    <submittedName>
        <fullName evidence="2">Uncharacterized protein</fullName>
    </submittedName>
</protein>
<feature type="transmembrane region" description="Helical" evidence="1">
    <location>
        <begin position="84"/>
        <end position="109"/>
    </location>
</feature>
<keyword evidence="1" id="KW-0472">Membrane</keyword>
<reference evidence="3" key="1">
    <citation type="submission" date="2017-04" db="EMBL/GenBank/DDBJ databases">
        <authorList>
            <person name="Varghese N."/>
            <person name="Submissions S."/>
        </authorList>
    </citation>
    <scope>NUCLEOTIDE SEQUENCE [LARGE SCALE GENOMIC DNA]</scope>
    <source>
        <strain evidence="3">DSM 22618</strain>
    </source>
</reference>
<feature type="transmembrane region" description="Helical" evidence="1">
    <location>
        <begin position="20"/>
        <end position="39"/>
    </location>
</feature>
<keyword evidence="3" id="KW-1185">Reference proteome</keyword>
<dbReference type="Proteomes" id="UP000192920">
    <property type="component" value="Unassembled WGS sequence"/>
</dbReference>
<proteinExistence type="predicted"/>
<name>A0A1Y6BTV7_9NEIS</name>
<dbReference type="RefSeq" id="WP_085276516.1">
    <property type="nucleotide sequence ID" value="NZ_FXAG01000011.1"/>
</dbReference>
<feature type="transmembrane region" description="Helical" evidence="1">
    <location>
        <begin position="60"/>
        <end position="78"/>
    </location>
</feature>
<gene>
    <name evidence="2" type="ORF">SAMN02745746_02265</name>
</gene>
<evidence type="ECO:0000256" key="1">
    <source>
        <dbReference type="SAM" id="Phobius"/>
    </source>
</evidence>
<organism evidence="2 3">
    <name type="scientific">Pseudogulbenkiania subflava DSM 22618</name>
    <dbReference type="NCBI Taxonomy" id="1123014"/>
    <lineage>
        <taxon>Bacteria</taxon>
        <taxon>Pseudomonadati</taxon>
        <taxon>Pseudomonadota</taxon>
        <taxon>Betaproteobacteria</taxon>
        <taxon>Neisseriales</taxon>
        <taxon>Chromobacteriaceae</taxon>
        <taxon>Pseudogulbenkiania</taxon>
    </lineage>
</organism>
<evidence type="ECO:0000313" key="2">
    <source>
        <dbReference type="EMBL" id="SMF27083.1"/>
    </source>
</evidence>
<accession>A0A1Y6BTV7</accession>
<dbReference type="EMBL" id="FXAG01000011">
    <property type="protein sequence ID" value="SMF27083.1"/>
    <property type="molecule type" value="Genomic_DNA"/>
</dbReference>
<dbReference type="AlphaFoldDB" id="A0A1Y6BTV7"/>
<evidence type="ECO:0000313" key="3">
    <source>
        <dbReference type="Proteomes" id="UP000192920"/>
    </source>
</evidence>